<evidence type="ECO:0000313" key="1">
    <source>
        <dbReference type="EMBL" id="OGX90608.1"/>
    </source>
</evidence>
<dbReference type="Proteomes" id="UP000177506">
    <property type="component" value="Unassembled WGS sequence"/>
</dbReference>
<keyword evidence="2" id="KW-1185">Reference proteome</keyword>
<proteinExistence type="predicted"/>
<accession>A0A1G1TID5</accession>
<gene>
    <name evidence="1" type="ORF">BEN49_22200</name>
</gene>
<organism evidence="1 2">
    <name type="scientific">Hymenobacter coccineus</name>
    <dbReference type="NCBI Taxonomy" id="1908235"/>
    <lineage>
        <taxon>Bacteria</taxon>
        <taxon>Pseudomonadati</taxon>
        <taxon>Bacteroidota</taxon>
        <taxon>Cytophagia</taxon>
        <taxon>Cytophagales</taxon>
        <taxon>Hymenobacteraceae</taxon>
        <taxon>Hymenobacter</taxon>
    </lineage>
</organism>
<protein>
    <submittedName>
        <fullName evidence="1">Uncharacterized protein</fullName>
    </submittedName>
</protein>
<evidence type="ECO:0000313" key="2">
    <source>
        <dbReference type="Proteomes" id="UP000177506"/>
    </source>
</evidence>
<name>A0A1G1TID5_9BACT</name>
<dbReference type="RefSeq" id="WP_070742769.1">
    <property type="nucleotide sequence ID" value="NZ_MDZA01000126.1"/>
</dbReference>
<dbReference type="AlphaFoldDB" id="A0A1G1TID5"/>
<sequence length="67" mass="7684">MKKHTPSEFEIELRERAGSPEAFERLLDNLQAQMAEIARKRGKIDLNLDIMAPVPPRPTRRRTAASK</sequence>
<dbReference type="EMBL" id="MDZA01000126">
    <property type="protein sequence ID" value="OGX90608.1"/>
    <property type="molecule type" value="Genomic_DNA"/>
</dbReference>
<reference evidence="1 2" key="1">
    <citation type="submission" date="2016-08" db="EMBL/GenBank/DDBJ databases">
        <title>Hymenobacter coccineus sp. nov., Hymenobacter lapidarius sp. nov. and Hymenobacter glacialis sp. nov., isolated from Antarctic soil.</title>
        <authorList>
            <person name="Sedlacek I."/>
            <person name="Kralova S."/>
            <person name="Kyrova K."/>
            <person name="Maslanova I."/>
            <person name="Stankova E."/>
            <person name="Vrbovska V."/>
            <person name="Nemec M."/>
            <person name="Bartak M."/>
            <person name="Svec P."/>
            <person name="Busse H.-J."/>
            <person name="Pantucek R."/>
        </authorList>
    </citation>
    <scope>NUCLEOTIDE SEQUENCE [LARGE SCALE GENOMIC DNA]</scope>
    <source>
        <strain evidence="1 2">CCM 8649</strain>
    </source>
</reference>
<comment type="caution">
    <text evidence="1">The sequence shown here is derived from an EMBL/GenBank/DDBJ whole genome shotgun (WGS) entry which is preliminary data.</text>
</comment>